<dbReference type="PANTHER" id="PTHR47359:SF3">
    <property type="entry name" value="NLP_P60 DOMAIN-CONTAINING PROTEIN-RELATED"/>
    <property type="match status" value="1"/>
</dbReference>
<name>A0ABW4GS45_9ACTN</name>
<keyword evidence="3" id="KW-0788">Thiol protease</keyword>
<reference evidence="7" key="1">
    <citation type="journal article" date="2019" name="Int. J. Syst. Evol. Microbiol.">
        <title>The Global Catalogue of Microorganisms (GCM) 10K type strain sequencing project: providing services to taxonomists for standard genome sequencing and annotation.</title>
        <authorList>
            <consortium name="The Broad Institute Genomics Platform"/>
            <consortium name="The Broad Institute Genome Sequencing Center for Infectious Disease"/>
            <person name="Wu L."/>
            <person name="Ma J."/>
        </authorList>
    </citation>
    <scope>NUCLEOTIDE SEQUENCE [LARGE SCALE GENOMIC DNA]</scope>
    <source>
        <strain evidence="7">CGMCC 1.15399</strain>
    </source>
</reference>
<keyword evidence="1" id="KW-0645">Protease</keyword>
<protein>
    <submittedName>
        <fullName evidence="6">C40 family peptidase</fullName>
    </submittedName>
</protein>
<evidence type="ECO:0000256" key="3">
    <source>
        <dbReference type="ARBA" id="ARBA00022807"/>
    </source>
</evidence>
<evidence type="ECO:0000256" key="4">
    <source>
        <dbReference type="SAM" id="SignalP"/>
    </source>
</evidence>
<keyword evidence="4" id="KW-0732">Signal</keyword>
<feature type="chain" id="PRO_5046912316" evidence="4">
    <location>
        <begin position="24"/>
        <end position="200"/>
    </location>
</feature>
<dbReference type="EMBL" id="JBHUCM010000047">
    <property type="protein sequence ID" value="MFD1545179.1"/>
    <property type="molecule type" value="Genomic_DNA"/>
</dbReference>
<proteinExistence type="predicted"/>
<evidence type="ECO:0000259" key="5">
    <source>
        <dbReference type="PROSITE" id="PS51935"/>
    </source>
</evidence>
<dbReference type="Pfam" id="PF00877">
    <property type="entry name" value="NLPC_P60"/>
    <property type="match status" value="1"/>
</dbReference>
<feature type="domain" description="NlpC/P60" evidence="5">
    <location>
        <begin position="43"/>
        <end position="161"/>
    </location>
</feature>
<gene>
    <name evidence="6" type="ORF">ACFSJ0_49630</name>
</gene>
<accession>A0ABW4GS45</accession>
<evidence type="ECO:0000256" key="2">
    <source>
        <dbReference type="ARBA" id="ARBA00022801"/>
    </source>
</evidence>
<dbReference type="RefSeq" id="WP_219532231.1">
    <property type="nucleotide sequence ID" value="NZ_JAHKRM010000013.1"/>
</dbReference>
<dbReference type="Proteomes" id="UP001597097">
    <property type="component" value="Unassembled WGS sequence"/>
</dbReference>
<evidence type="ECO:0000313" key="7">
    <source>
        <dbReference type="Proteomes" id="UP001597097"/>
    </source>
</evidence>
<dbReference type="PROSITE" id="PS51935">
    <property type="entry name" value="NLPC_P60"/>
    <property type="match status" value="1"/>
</dbReference>
<dbReference type="PANTHER" id="PTHR47359">
    <property type="entry name" value="PEPTIDOGLYCAN DL-ENDOPEPTIDASE CWLO"/>
    <property type="match status" value="1"/>
</dbReference>
<dbReference type="InterPro" id="IPR000064">
    <property type="entry name" value="NLP_P60_dom"/>
</dbReference>
<keyword evidence="2" id="KW-0378">Hydrolase</keyword>
<feature type="signal peptide" evidence="4">
    <location>
        <begin position="1"/>
        <end position="23"/>
    </location>
</feature>
<evidence type="ECO:0000256" key="1">
    <source>
        <dbReference type="ARBA" id="ARBA00022670"/>
    </source>
</evidence>
<keyword evidence="7" id="KW-1185">Reference proteome</keyword>
<sequence>MAPLAICLAAAIAGLTLAAPAHAGPTAPTGTESKLSQQNRQTTPAWKIALDFAMKKRGIPYVWGGTSDSGYDCSGLMLRAYEHAGIELPRTTTEQYSAFSKKISWDHLKPGDLVFFHGLGHVGMISRPGYMVHAPHTGDVVKEEKLSDWRRDSFAGAVRPDPKGVRLSIKQHKTPAPPMFTVGLRPTAGALRIPVEIPVR</sequence>
<evidence type="ECO:0000313" key="6">
    <source>
        <dbReference type="EMBL" id="MFD1545179.1"/>
    </source>
</evidence>
<comment type="caution">
    <text evidence="6">The sequence shown here is derived from an EMBL/GenBank/DDBJ whole genome shotgun (WGS) entry which is preliminary data.</text>
</comment>
<organism evidence="6 7">
    <name type="scientific">Nonomuraea guangzhouensis</name>
    <dbReference type="NCBI Taxonomy" id="1291555"/>
    <lineage>
        <taxon>Bacteria</taxon>
        <taxon>Bacillati</taxon>
        <taxon>Actinomycetota</taxon>
        <taxon>Actinomycetes</taxon>
        <taxon>Streptosporangiales</taxon>
        <taxon>Streptosporangiaceae</taxon>
        <taxon>Nonomuraea</taxon>
    </lineage>
</organism>
<dbReference type="InterPro" id="IPR051794">
    <property type="entry name" value="PG_Endopeptidase_C40"/>
</dbReference>